<feature type="signal peptide" evidence="1">
    <location>
        <begin position="1"/>
        <end position="21"/>
    </location>
</feature>
<dbReference type="Gene3D" id="2.130.10.10">
    <property type="entry name" value="YVTN repeat-like/Quinoprotein amine dehydrogenase"/>
    <property type="match status" value="1"/>
</dbReference>
<dbReference type="InterPro" id="IPR015943">
    <property type="entry name" value="WD40/YVTN_repeat-like_dom_sf"/>
</dbReference>
<dbReference type="RefSeq" id="WP_258810257.1">
    <property type="nucleotide sequence ID" value="NZ_JANUGU010000001.1"/>
</dbReference>
<dbReference type="SUPFAM" id="SSF63829">
    <property type="entry name" value="Calcium-dependent phosphotriesterase"/>
    <property type="match status" value="1"/>
</dbReference>
<feature type="chain" id="PRO_5046349649" evidence="1">
    <location>
        <begin position="22"/>
        <end position="358"/>
    </location>
</feature>
<keyword evidence="1" id="KW-0732">Signal</keyword>
<dbReference type="PROSITE" id="PS51257">
    <property type="entry name" value="PROKAR_LIPOPROTEIN"/>
    <property type="match status" value="1"/>
</dbReference>
<reference evidence="2 3" key="1">
    <citation type="submission" date="2022-08" db="EMBL/GenBank/DDBJ databases">
        <title>Reclassification of Massilia species as members of the genera Telluria, Duganella, Pseudoduganella, Mokoshia gen. nov. and Zemynaea gen. nov. using orthogonal and non-orthogonal genome-based approaches.</title>
        <authorList>
            <person name="Bowman J.P."/>
        </authorList>
    </citation>
    <scope>NUCLEOTIDE SEQUENCE [LARGE SCALE GENOMIC DNA]</scope>
    <source>
        <strain evidence="2 3">JCM 31606</strain>
    </source>
</reference>
<accession>A0ABT2CT28</accession>
<dbReference type="InterPro" id="IPR017549">
    <property type="entry name" value="APMV_L690"/>
</dbReference>
<dbReference type="NCBIfam" id="TIGR03118">
    <property type="entry name" value="PEPCTERM_chp_1"/>
    <property type="match status" value="1"/>
</dbReference>
<dbReference type="EMBL" id="JANUGU010000001">
    <property type="protein sequence ID" value="MCS0657099.1"/>
    <property type="molecule type" value="Genomic_DNA"/>
</dbReference>
<organism evidence="2 3">
    <name type="scientific">Massilia terrae</name>
    <dbReference type="NCBI Taxonomy" id="1811224"/>
    <lineage>
        <taxon>Bacteria</taxon>
        <taxon>Pseudomonadati</taxon>
        <taxon>Pseudomonadota</taxon>
        <taxon>Betaproteobacteria</taxon>
        <taxon>Burkholderiales</taxon>
        <taxon>Oxalobacteraceae</taxon>
        <taxon>Telluria group</taxon>
        <taxon>Massilia</taxon>
    </lineage>
</organism>
<gene>
    <name evidence="2" type="ORF">NX778_03370</name>
</gene>
<evidence type="ECO:0000313" key="3">
    <source>
        <dbReference type="Proteomes" id="UP001204621"/>
    </source>
</evidence>
<dbReference type="Proteomes" id="UP001204621">
    <property type="component" value="Unassembled WGS sequence"/>
</dbReference>
<proteinExistence type="predicted"/>
<evidence type="ECO:0000256" key="1">
    <source>
        <dbReference type="SAM" id="SignalP"/>
    </source>
</evidence>
<name>A0ABT2CT28_9BURK</name>
<evidence type="ECO:0000313" key="2">
    <source>
        <dbReference type="EMBL" id="MCS0657099.1"/>
    </source>
</evidence>
<sequence length="358" mass="37578">MNIIMHRLAAVLGFAALAATAGCATHGHYLQRNLVSDIPAIPAEHHDPQLVNSWGVAFNPFGFAWVADNGTGVATLYDGDGNKQSLVVTIPAATAGATGTPTGITFYGGAEFVVTQGKLSGPARFMFASEDGVISAWAPNVDATHALRVAGNDGAVYKGITVSATGNGARLYAADFHNARVDVFDGAFNPVLLAGAFADHAIPHGYAPFGIQNIGGDIYVSYAKQDAARHDDVKGMGFGFVDVYDPEGRLVRRLVSRGDLNAPWGMALAPASFGRFANRLLVGNFGDGKINAYDIDSGEWKGRLQGPNRKPIQIDGLWGIAFGNGLQDQPTNTLFFASGPNGEADGLYGRLDVAPKGK</sequence>
<protein>
    <submittedName>
        <fullName evidence="2">TIGR03118 family protein</fullName>
    </submittedName>
</protein>
<keyword evidence="3" id="KW-1185">Reference proteome</keyword>
<comment type="caution">
    <text evidence="2">The sequence shown here is derived from an EMBL/GenBank/DDBJ whole genome shotgun (WGS) entry which is preliminary data.</text>
</comment>